<dbReference type="Gene3D" id="1.10.287.1060">
    <property type="entry name" value="ESAT-6-like"/>
    <property type="match status" value="1"/>
</dbReference>
<feature type="compositionally biased region" description="Polar residues" evidence="1">
    <location>
        <begin position="116"/>
        <end position="130"/>
    </location>
</feature>
<evidence type="ECO:0000313" key="3">
    <source>
        <dbReference type="EMBL" id="MFC1441148.1"/>
    </source>
</evidence>
<dbReference type="InterPro" id="IPR057746">
    <property type="entry name" value="CpnT-like_N"/>
</dbReference>
<evidence type="ECO:0000259" key="2">
    <source>
        <dbReference type="Pfam" id="PF25547"/>
    </source>
</evidence>
<feature type="compositionally biased region" description="Gly residues" evidence="1">
    <location>
        <begin position="1"/>
        <end position="14"/>
    </location>
</feature>
<dbReference type="SUPFAM" id="SSF140453">
    <property type="entry name" value="EsxAB dimer-like"/>
    <property type="match status" value="1"/>
</dbReference>
<name>A0ABV6XSV5_9ACTN</name>
<dbReference type="InterPro" id="IPR036689">
    <property type="entry name" value="ESAT-6-like_sf"/>
</dbReference>
<dbReference type="Proteomes" id="UP001592581">
    <property type="component" value="Unassembled WGS sequence"/>
</dbReference>
<proteinExistence type="predicted"/>
<gene>
    <name evidence="3" type="ORF">ABUW04_23085</name>
</gene>
<reference evidence="3 4" key="1">
    <citation type="submission" date="2024-06" db="EMBL/GenBank/DDBJ databases">
        <authorList>
            <person name="Lee S.D."/>
        </authorList>
    </citation>
    <scope>NUCLEOTIDE SEQUENCE [LARGE SCALE GENOMIC DNA]</scope>
    <source>
        <strain evidence="3 4">N1-10</strain>
    </source>
</reference>
<sequence>MTRDGGGSGGGGGEVVVEIPPGDPAALHRLADALDKHATAVLNLGQDTRSKTADVRTRANWSGAAADSYTGFTGAASGGISALHPHLTAMAASVRTYADTLDGAQKRVQTAIDTANTASKSGAPDAQTQIDAAKKASSDARTEVDGAGDKAGAEVEEEKHGLEKFLEVIEPYRKANEWIHVPVDVATEPLTKNLLNLLHTGPKAAEAAMEKLDEALREQFSSQVSSVAHDLDNGEASMDDVQEAFAKYFVDTKGLDEGLGDAAKSLRAWEMGSRVLGVTAVLGDVATFVDPEDKGVMGTVDRTAAGVNAAAVGGSLAYELITANSLDGVPVVGEVVMVADVATGVYLAGDFLYHHFKPFHDVANTVGHGVATAAKDVSHGVSSAAHSVAHFFGW</sequence>
<protein>
    <recommendedName>
        <fullName evidence="2">Outer membrane channel protein CpnT-like N-terminal domain-containing protein</fullName>
    </recommendedName>
</protein>
<dbReference type="EMBL" id="JBEUKS010000008">
    <property type="protein sequence ID" value="MFC1441148.1"/>
    <property type="molecule type" value="Genomic_DNA"/>
</dbReference>
<dbReference type="RefSeq" id="WP_380566446.1">
    <property type="nucleotide sequence ID" value="NZ_JBEUKS010000008.1"/>
</dbReference>
<accession>A0ABV6XSV5</accession>
<dbReference type="Pfam" id="PF25547">
    <property type="entry name" value="WXG100_2"/>
    <property type="match status" value="1"/>
</dbReference>
<feature type="compositionally biased region" description="Basic and acidic residues" evidence="1">
    <location>
        <begin position="132"/>
        <end position="157"/>
    </location>
</feature>
<keyword evidence="4" id="KW-1185">Reference proteome</keyword>
<feature type="region of interest" description="Disordered" evidence="1">
    <location>
        <begin position="116"/>
        <end position="157"/>
    </location>
</feature>
<feature type="domain" description="Outer membrane channel protein CpnT-like N-terminal" evidence="2">
    <location>
        <begin position="20"/>
        <end position="107"/>
    </location>
</feature>
<evidence type="ECO:0000313" key="4">
    <source>
        <dbReference type="Proteomes" id="UP001592581"/>
    </source>
</evidence>
<feature type="region of interest" description="Disordered" evidence="1">
    <location>
        <begin position="1"/>
        <end position="21"/>
    </location>
</feature>
<organism evidence="3 4">
    <name type="scientific">Streptacidiphilus jeojiensis</name>
    <dbReference type="NCBI Taxonomy" id="3229225"/>
    <lineage>
        <taxon>Bacteria</taxon>
        <taxon>Bacillati</taxon>
        <taxon>Actinomycetota</taxon>
        <taxon>Actinomycetes</taxon>
        <taxon>Kitasatosporales</taxon>
        <taxon>Streptomycetaceae</taxon>
        <taxon>Streptacidiphilus</taxon>
    </lineage>
</organism>
<comment type="caution">
    <text evidence="3">The sequence shown here is derived from an EMBL/GenBank/DDBJ whole genome shotgun (WGS) entry which is preliminary data.</text>
</comment>
<evidence type="ECO:0000256" key="1">
    <source>
        <dbReference type="SAM" id="MobiDB-lite"/>
    </source>
</evidence>